<protein>
    <submittedName>
        <fullName evidence="1">Uncharacterized protein</fullName>
    </submittedName>
</protein>
<organism evidence="1 2">
    <name type="scientific">Flavimaribacter sediminis</name>
    <dbReference type="NCBI Taxonomy" id="2865987"/>
    <lineage>
        <taxon>Bacteria</taxon>
        <taxon>Pseudomonadati</taxon>
        <taxon>Pseudomonadota</taxon>
        <taxon>Alphaproteobacteria</taxon>
        <taxon>Hyphomicrobiales</taxon>
        <taxon>Rhizobiaceae</taxon>
        <taxon>Flavimaribacter</taxon>
    </lineage>
</organism>
<sequence>MCLVTGAYGDDDKEDDCVARAAFGCGHVVSDVADDLLTHSTEDVACKPGIGENAGGSGCRASGIQIIKPLDQSSEMVNWRHGSAHANSNVAVSLLIFTEK</sequence>
<dbReference type="Proteomes" id="UP001196509">
    <property type="component" value="Unassembled WGS sequence"/>
</dbReference>
<proteinExistence type="predicted"/>
<comment type="caution">
    <text evidence="1">The sequence shown here is derived from an EMBL/GenBank/DDBJ whole genome shotgun (WGS) entry which is preliminary data.</text>
</comment>
<dbReference type="AlphaFoldDB" id="A0AAE3D020"/>
<dbReference type="EMBL" id="JAICBX010000001">
    <property type="protein sequence ID" value="MBW8636306.1"/>
    <property type="molecule type" value="Genomic_DNA"/>
</dbReference>
<gene>
    <name evidence="1" type="ORF">K1W69_03820</name>
</gene>
<dbReference type="RefSeq" id="WP_220227002.1">
    <property type="nucleotide sequence ID" value="NZ_JAICBX010000001.1"/>
</dbReference>
<evidence type="ECO:0000313" key="2">
    <source>
        <dbReference type="Proteomes" id="UP001196509"/>
    </source>
</evidence>
<name>A0AAE3D020_9HYPH</name>
<accession>A0AAE3D020</accession>
<evidence type="ECO:0000313" key="1">
    <source>
        <dbReference type="EMBL" id="MBW8636306.1"/>
    </source>
</evidence>
<keyword evidence="2" id="KW-1185">Reference proteome</keyword>
<reference evidence="1" key="1">
    <citation type="submission" date="2021-08" db="EMBL/GenBank/DDBJ databases">
        <title>Hoeflea bacterium WL0058 sp. nov., isolated from the sediment.</title>
        <authorList>
            <person name="Wang L."/>
            <person name="Zhang D."/>
        </authorList>
    </citation>
    <scope>NUCLEOTIDE SEQUENCE</scope>
    <source>
        <strain evidence="1">WL0058</strain>
    </source>
</reference>